<dbReference type="EMBL" id="CP032416">
    <property type="protein sequence ID" value="AYD39373.1"/>
    <property type="molecule type" value="Genomic_DNA"/>
</dbReference>
<protein>
    <submittedName>
        <fullName evidence="2">Uncharacterized protein</fullName>
    </submittedName>
</protein>
<evidence type="ECO:0000313" key="3">
    <source>
        <dbReference type="Proteomes" id="UP000266301"/>
    </source>
</evidence>
<keyword evidence="1" id="KW-0812">Transmembrane</keyword>
<reference evidence="2 3" key="1">
    <citation type="journal article" date="2019" name="Int. J. Syst. Evol. Microbiol.">
        <title>Clostridium fermenticellae sp. nov., isolated from the mud in a fermentation cellar for the production of the Chinese liquor, baijiu.</title>
        <authorList>
            <person name="Xu P.X."/>
            <person name="Chai L.J."/>
            <person name="Qiu T."/>
            <person name="Zhang X.J."/>
            <person name="Lu Z.M."/>
            <person name="Xiao C."/>
            <person name="Wang S.T."/>
            <person name="Shen C.H."/>
            <person name="Shi J.S."/>
            <person name="Xu Z.H."/>
        </authorList>
    </citation>
    <scope>NUCLEOTIDE SEQUENCE [LARGE SCALE GENOMIC DNA]</scope>
    <source>
        <strain evidence="2 3">JN500901</strain>
    </source>
</reference>
<dbReference type="Proteomes" id="UP000266301">
    <property type="component" value="Chromosome"/>
</dbReference>
<evidence type="ECO:0000256" key="1">
    <source>
        <dbReference type="SAM" id="Phobius"/>
    </source>
</evidence>
<name>A0A386H1D8_9CLOT</name>
<keyword evidence="1" id="KW-0472">Membrane</keyword>
<keyword evidence="1" id="KW-1133">Transmembrane helix</keyword>
<accession>A0A386H1D8</accession>
<dbReference type="AlphaFoldDB" id="A0A386H1D8"/>
<feature type="transmembrane region" description="Helical" evidence="1">
    <location>
        <begin position="26"/>
        <end position="43"/>
    </location>
</feature>
<keyword evidence="3" id="KW-1185">Reference proteome</keyword>
<organism evidence="2 3">
    <name type="scientific">Clostridium fermenticellae</name>
    <dbReference type="NCBI Taxonomy" id="2068654"/>
    <lineage>
        <taxon>Bacteria</taxon>
        <taxon>Bacillati</taxon>
        <taxon>Bacillota</taxon>
        <taxon>Clostridia</taxon>
        <taxon>Eubacteriales</taxon>
        <taxon>Clostridiaceae</taxon>
        <taxon>Clostridium</taxon>
    </lineage>
</organism>
<evidence type="ECO:0000313" key="2">
    <source>
        <dbReference type="EMBL" id="AYD39373.1"/>
    </source>
</evidence>
<dbReference type="OrthoDB" id="1919717at2"/>
<sequence>MLFYTIYIKYTNCGEVKYMKHKHIKVIFACFIVIVIYIISDIFTHSTIERTIRADLFFKGYIVKAFKTKISKRPIPDPQYGTLYICNNPAIGPDSYKINMKYKYFGKIKYWYVNPAGTGGG</sequence>
<gene>
    <name evidence="2" type="ORF">D4Z93_01970</name>
</gene>
<dbReference type="KEGG" id="cfer:D4Z93_01970"/>
<proteinExistence type="predicted"/>